<dbReference type="Proteomes" id="UP000289708">
    <property type="component" value="Unassembled WGS sequence"/>
</dbReference>
<protein>
    <submittedName>
        <fullName evidence="3">Pilus assembly protein</fullName>
    </submittedName>
</protein>
<comment type="caution">
    <text evidence="3">The sequence shown here is derived from an EMBL/GenBank/DDBJ whole genome shotgun (WGS) entry which is preliminary data.</text>
</comment>
<dbReference type="AlphaFoldDB" id="A0A4Q0MKM3"/>
<dbReference type="EMBL" id="RYFI01000007">
    <property type="protein sequence ID" value="RXF73649.1"/>
    <property type="molecule type" value="Genomic_DNA"/>
</dbReference>
<feature type="chain" id="PRO_5020259819" evidence="1">
    <location>
        <begin position="27"/>
        <end position="155"/>
    </location>
</feature>
<evidence type="ECO:0000256" key="1">
    <source>
        <dbReference type="SAM" id="SignalP"/>
    </source>
</evidence>
<keyword evidence="4" id="KW-1185">Reference proteome</keyword>
<keyword evidence="1" id="KW-0732">Signal</keyword>
<dbReference type="InterPro" id="IPR032789">
    <property type="entry name" value="T2SS-T3SS_pil_N"/>
</dbReference>
<name>A0A4Q0MKM3_9HYPH</name>
<feature type="domain" description="Pilus formation protein N-terminal" evidence="2">
    <location>
        <begin position="29"/>
        <end position="97"/>
    </location>
</feature>
<dbReference type="OrthoDB" id="9815749at2"/>
<dbReference type="RefSeq" id="WP_128777095.1">
    <property type="nucleotide sequence ID" value="NZ_RYFI01000007.1"/>
</dbReference>
<organism evidence="3 4">
    <name type="scientific">Hansschlegelia zhihuaiae</name>
    <dbReference type="NCBI Taxonomy" id="405005"/>
    <lineage>
        <taxon>Bacteria</taxon>
        <taxon>Pseudomonadati</taxon>
        <taxon>Pseudomonadota</taxon>
        <taxon>Alphaproteobacteria</taxon>
        <taxon>Hyphomicrobiales</taxon>
        <taxon>Methylopilaceae</taxon>
        <taxon>Hansschlegelia</taxon>
    </lineage>
</organism>
<sequence>MATSFAAHLRALGVSSVLILTGPAVAVEATINVAVDHASVVRAPDNVATVIVGNPMIADATTQKNGVVVITGKTFGSTNVMLLDGAGAVLSETIVNVRRAPETTLVVQRGNTRESFSCTPRCDPLLTIGDEKEIFKDTANQIAQRGGLSTGKGVE</sequence>
<reference evidence="3 4" key="1">
    <citation type="submission" date="2018-12" db="EMBL/GenBank/DDBJ databases">
        <title>bacterium Hansschlegelia zhihuaiae S113.</title>
        <authorList>
            <person name="He J."/>
        </authorList>
    </citation>
    <scope>NUCLEOTIDE SEQUENCE [LARGE SCALE GENOMIC DNA]</scope>
    <source>
        <strain evidence="3 4">S 113</strain>
    </source>
</reference>
<feature type="signal peptide" evidence="1">
    <location>
        <begin position="1"/>
        <end position="26"/>
    </location>
</feature>
<dbReference type="Pfam" id="PF13629">
    <property type="entry name" value="T2SS-T3SS_pil_N"/>
    <property type="match status" value="1"/>
</dbReference>
<evidence type="ECO:0000313" key="3">
    <source>
        <dbReference type="EMBL" id="RXF73649.1"/>
    </source>
</evidence>
<proteinExistence type="predicted"/>
<evidence type="ECO:0000313" key="4">
    <source>
        <dbReference type="Proteomes" id="UP000289708"/>
    </source>
</evidence>
<accession>A0A4Q0MKM3</accession>
<gene>
    <name evidence="3" type="ORF">EK403_08585</name>
</gene>
<evidence type="ECO:0000259" key="2">
    <source>
        <dbReference type="Pfam" id="PF13629"/>
    </source>
</evidence>